<organism evidence="4 5">
    <name type="scientific">Phaedon cochleariae</name>
    <name type="common">Mustard beetle</name>
    <dbReference type="NCBI Taxonomy" id="80249"/>
    <lineage>
        <taxon>Eukaryota</taxon>
        <taxon>Metazoa</taxon>
        <taxon>Ecdysozoa</taxon>
        <taxon>Arthropoda</taxon>
        <taxon>Hexapoda</taxon>
        <taxon>Insecta</taxon>
        <taxon>Pterygota</taxon>
        <taxon>Neoptera</taxon>
        <taxon>Endopterygota</taxon>
        <taxon>Coleoptera</taxon>
        <taxon>Polyphaga</taxon>
        <taxon>Cucujiformia</taxon>
        <taxon>Chrysomeloidea</taxon>
        <taxon>Chrysomelidae</taxon>
        <taxon>Chrysomelinae</taxon>
        <taxon>Chrysomelini</taxon>
        <taxon>Phaedon</taxon>
    </lineage>
</organism>
<name>A0A9P0DHH4_PHACE</name>
<dbReference type="Gene3D" id="3.30.30.10">
    <property type="entry name" value="Knottin, scorpion toxin-like"/>
    <property type="match status" value="1"/>
</dbReference>
<feature type="chain" id="PRO_5040224484" description="Invertebrate defensins family profile domain-containing protein" evidence="2">
    <location>
        <begin position="20"/>
        <end position="59"/>
    </location>
</feature>
<dbReference type="GO" id="GO:0051707">
    <property type="term" value="P:response to other organism"/>
    <property type="evidence" value="ECO:0007669"/>
    <property type="project" value="UniProtKB-ARBA"/>
</dbReference>
<dbReference type="SUPFAM" id="SSF57095">
    <property type="entry name" value="Scorpion toxin-like"/>
    <property type="match status" value="1"/>
</dbReference>
<dbReference type="Proteomes" id="UP001153737">
    <property type="component" value="Chromosome 17"/>
</dbReference>
<evidence type="ECO:0000313" key="4">
    <source>
        <dbReference type="EMBL" id="CAH1154820.1"/>
    </source>
</evidence>
<dbReference type="OrthoDB" id="6747045at2759"/>
<evidence type="ECO:0000313" key="5">
    <source>
        <dbReference type="Proteomes" id="UP001153737"/>
    </source>
</evidence>
<sequence length="59" mass="6251">MKIIFFFLVAILLVASAIAGSGCNVVPCSAHCRSIGHFGGYCEGPHLENCHCYDVGGKH</sequence>
<accession>A0A9P0DHH4</accession>
<proteinExistence type="predicted"/>
<feature type="signal peptide" evidence="2">
    <location>
        <begin position="1"/>
        <end position="19"/>
    </location>
</feature>
<dbReference type="AlphaFoldDB" id="A0A9P0DHH4"/>
<protein>
    <recommendedName>
        <fullName evidence="3">Invertebrate defensins family profile domain-containing protein</fullName>
    </recommendedName>
</protein>
<gene>
    <name evidence="4" type="ORF">PHAECO_LOCUS5641</name>
</gene>
<keyword evidence="1" id="KW-1015">Disulfide bond</keyword>
<evidence type="ECO:0000256" key="2">
    <source>
        <dbReference type="SAM" id="SignalP"/>
    </source>
</evidence>
<reference evidence="4" key="1">
    <citation type="submission" date="2022-01" db="EMBL/GenBank/DDBJ databases">
        <authorList>
            <person name="King R."/>
        </authorList>
    </citation>
    <scope>NUCLEOTIDE SEQUENCE</scope>
</reference>
<evidence type="ECO:0000256" key="1">
    <source>
        <dbReference type="ARBA" id="ARBA00023157"/>
    </source>
</evidence>
<reference evidence="4" key="2">
    <citation type="submission" date="2022-10" db="EMBL/GenBank/DDBJ databases">
        <authorList>
            <consortium name="ENA_rothamsted_submissions"/>
            <consortium name="culmorum"/>
            <person name="King R."/>
        </authorList>
    </citation>
    <scope>NUCLEOTIDE SEQUENCE</scope>
</reference>
<dbReference type="InterPro" id="IPR001542">
    <property type="entry name" value="Defensin_invertebrate/fungal"/>
</dbReference>
<keyword evidence="2" id="KW-0732">Signal</keyword>
<feature type="domain" description="Invertebrate defensins family profile" evidence="3">
    <location>
        <begin position="24"/>
        <end position="53"/>
    </location>
</feature>
<evidence type="ECO:0000259" key="3">
    <source>
        <dbReference type="Pfam" id="PF01097"/>
    </source>
</evidence>
<dbReference type="Pfam" id="PF01097">
    <property type="entry name" value="Defensin_2"/>
    <property type="match status" value="1"/>
</dbReference>
<dbReference type="GO" id="GO:0006952">
    <property type="term" value="P:defense response"/>
    <property type="evidence" value="ECO:0007669"/>
    <property type="project" value="InterPro"/>
</dbReference>
<dbReference type="PROSITE" id="PS51257">
    <property type="entry name" value="PROKAR_LIPOPROTEIN"/>
    <property type="match status" value="1"/>
</dbReference>
<dbReference type="InterPro" id="IPR036574">
    <property type="entry name" value="Scorpion_toxin-like_sf"/>
</dbReference>
<dbReference type="EMBL" id="OU896723">
    <property type="protein sequence ID" value="CAH1154820.1"/>
    <property type="molecule type" value="Genomic_DNA"/>
</dbReference>
<keyword evidence="5" id="KW-1185">Reference proteome</keyword>